<evidence type="ECO:0000313" key="1">
    <source>
        <dbReference type="EMBL" id="KGX91168.1"/>
    </source>
</evidence>
<dbReference type="EMBL" id="AVPE01000011">
    <property type="protein sequence ID" value="KGX91168.1"/>
    <property type="molecule type" value="Genomic_DNA"/>
</dbReference>
<evidence type="ECO:0000313" key="2">
    <source>
        <dbReference type="Proteomes" id="UP000030528"/>
    </source>
</evidence>
<proteinExistence type="predicted"/>
<sequence length="123" mass="13550">MNRLLLAIGVLVLLSACGPNDNLHFEGESPSWSGQLQVYASDEEMNGNYEFRLNSEDHPVIEALSIRINDGSTTLNDERVTTDKAITLPIKCSGCATLKNTSEIPVTIDWNGNTESFTLHLQQ</sequence>
<organism evidence="1 2">
    <name type="scientific">Pontibacillus halophilus JSM 076056 = DSM 19796</name>
    <dbReference type="NCBI Taxonomy" id="1385510"/>
    <lineage>
        <taxon>Bacteria</taxon>
        <taxon>Bacillati</taxon>
        <taxon>Bacillota</taxon>
        <taxon>Bacilli</taxon>
        <taxon>Bacillales</taxon>
        <taxon>Bacillaceae</taxon>
        <taxon>Pontibacillus</taxon>
    </lineage>
</organism>
<accession>A0A0A5GIW5</accession>
<evidence type="ECO:0008006" key="3">
    <source>
        <dbReference type="Google" id="ProtNLM"/>
    </source>
</evidence>
<protein>
    <recommendedName>
        <fullName evidence="3">Lipoprotein</fullName>
    </recommendedName>
</protein>
<reference evidence="1 2" key="1">
    <citation type="submission" date="2013-08" db="EMBL/GenBank/DDBJ databases">
        <authorList>
            <person name="Huang J."/>
            <person name="Wang G."/>
        </authorList>
    </citation>
    <scope>NUCLEOTIDE SEQUENCE [LARGE SCALE GENOMIC DNA]</scope>
    <source>
        <strain evidence="1 2">JSM 076056</strain>
    </source>
</reference>
<gene>
    <name evidence="1" type="ORF">N781_05160</name>
</gene>
<keyword evidence="2" id="KW-1185">Reference proteome</keyword>
<dbReference type="Proteomes" id="UP000030528">
    <property type="component" value="Unassembled WGS sequence"/>
</dbReference>
<dbReference type="PROSITE" id="PS51257">
    <property type="entry name" value="PROKAR_LIPOPROTEIN"/>
    <property type="match status" value="1"/>
</dbReference>
<dbReference type="eggNOG" id="ENOG5032WEC">
    <property type="taxonomic scope" value="Bacteria"/>
</dbReference>
<dbReference type="AlphaFoldDB" id="A0A0A5GIW5"/>
<dbReference type="RefSeq" id="WP_026800946.1">
    <property type="nucleotide sequence ID" value="NZ_AULI01000011.1"/>
</dbReference>
<name>A0A0A5GIW5_9BACI</name>
<dbReference type="OrthoDB" id="2884500at2"/>
<comment type="caution">
    <text evidence="1">The sequence shown here is derived from an EMBL/GenBank/DDBJ whole genome shotgun (WGS) entry which is preliminary data.</text>
</comment>